<dbReference type="Gene3D" id="2.60.120.330">
    <property type="entry name" value="B-lactam Antibiotic, Isopenicillin N Synthase, Chain"/>
    <property type="match status" value="1"/>
</dbReference>
<sequence length="321" mass="34809">MDLSFDIARLLEDLDQVKATAWKEIRIVSGDGLGDYATKLDWRTVPLRSIGGDGDRGDAGGPDLADFADTPWLARLPHLAEVLKAIPARLASVRLMALGPGARTPLHSDTKVGLPWGSVRLHVPIVTMPEATLTIAGEVHCWPPGTVWYADFTRGHMVENTGTDVRVHLVIDSLVTPALLALFPPVFHGAAVHRSTIFEPEAAPLGRDALERLRCRFTLPESFRSWEEPEGAFLEDQPGVPASVDRHAGGLGLYVNGEPVYGLVHRGAGEFRFAGWTGERTVQVRHDEAGSTQVVLRTRAGDRTFSRTLDAQALSPVGGAR</sequence>
<dbReference type="InterPro" id="IPR027443">
    <property type="entry name" value="IPNS-like_sf"/>
</dbReference>
<keyword evidence="3" id="KW-1185">Reference proteome</keyword>
<accession>A0A1V0AK40</accession>
<evidence type="ECO:0000313" key="2">
    <source>
        <dbReference type="EMBL" id="AQZ70539.1"/>
    </source>
</evidence>
<gene>
    <name evidence="2" type="ORF">BKM31_20890</name>
</gene>
<name>A0A1V0AK40_9ACTN</name>
<dbReference type="EMBL" id="CP017717">
    <property type="protein sequence ID" value="AQZ70539.1"/>
    <property type="molecule type" value="Genomic_DNA"/>
</dbReference>
<proteinExistence type="predicted"/>
<organism evidence="2 3">
    <name type="scientific">[Actinomadura] parvosata subsp. kistnae</name>
    <dbReference type="NCBI Taxonomy" id="1909395"/>
    <lineage>
        <taxon>Bacteria</taxon>
        <taxon>Bacillati</taxon>
        <taxon>Actinomycetota</taxon>
        <taxon>Actinomycetes</taxon>
        <taxon>Streptosporangiales</taxon>
        <taxon>Streptosporangiaceae</taxon>
        <taxon>Nonomuraea</taxon>
    </lineage>
</organism>
<dbReference type="InterPro" id="IPR007803">
    <property type="entry name" value="Asp/Arg/Pro-Hydrxlase"/>
</dbReference>
<dbReference type="STRING" id="1909395.BKM31_20890"/>
<evidence type="ECO:0000259" key="1">
    <source>
        <dbReference type="Pfam" id="PF05118"/>
    </source>
</evidence>
<evidence type="ECO:0000313" key="3">
    <source>
        <dbReference type="Proteomes" id="UP000190797"/>
    </source>
</evidence>
<dbReference type="Pfam" id="PF05118">
    <property type="entry name" value="Asp_Arg_Hydrox"/>
    <property type="match status" value="1"/>
</dbReference>
<dbReference type="AlphaFoldDB" id="A0A1V0AK40"/>
<dbReference type="SUPFAM" id="SSF51197">
    <property type="entry name" value="Clavaminate synthase-like"/>
    <property type="match status" value="1"/>
</dbReference>
<feature type="domain" description="Aspartyl/asparaginy/proline hydroxylase" evidence="1">
    <location>
        <begin position="12"/>
        <end position="172"/>
    </location>
</feature>
<protein>
    <recommendedName>
        <fullName evidence="1">Aspartyl/asparaginy/proline hydroxylase domain-containing protein</fullName>
    </recommendedName>
</protein>
<reference evidence="3" key="1">
    <citation type="journal article" date="2017" name="Med. Chem. Commun.">
        <title>Nonomuraea sp. ATCC 55076 harbours the largest actinomycete chromosome to date and the kistamicin biosynthetic gene cluster.</title>
        <authorList>
            <person name="Nazari B."/>
            <person name="Forneris C.C."/>
            <person name="Gibson M.I."/>
            <person name="Moon K."/>
            <person name="Schramma K.R."/>
            <person name="Seyedsayamdost M.R."/>
        </authorList>
    </citation>
    <scope>NUCLEOTIDE SEQUENCE [LARGE SCALE GENOMIC DNA]</scope>
    <source>
        <strain evidence="3">ATCC 55076</strain>
    </source>
</reference>
<dbReference type="KEGG" id="noa:BKM31_20890"/>
<dbReference type="Proteomes" id="UP000190797">
    <property type="component" value="Chromosome"/>
</dbReference>